<feature type="signal peptide" evidence="2">
    <location>
        <begin position="1"/>
        <end position="27"/>
    </location>
</feature>
<evidence type="ECO:0000313" key="4">
    <source>
        <dbReference type="Proteomes" id="UP000000702"/>
    </source>
</evidence>
<organism evidence="3 4">
    <name type="scientific">Trypanosoma congolense (strain IL3000)</name>
    <dbReference type="NCBI Taxonomy" id="1068625"/>
    <lineage>
        <taxon>Eukaryota</taxon>
        <taxon>Discoba</taxon>
        <taxon>Euglenozoa</taxon>
        <taxon>Kinetoplastea</taxon>
        <taxon>Metakinetoplastina</taxon>
        <taxon>Trypanosomatida</taxon>
        <taxon>Trypanosomatidae</taxon>
        <taxon>Trypanosoma</taxon>
        <taxon>Nannomonas</taxon>
    </lineage>
</organism>
<dbReference type="Proteomes" id="UP000000702">
    <property type="component" value="Unassembled WGS sequence"/>
</dbReference>
<dbReference type="EMBL" id="CAEQ01001752">
    <property type="protein sequence ID" value="CCD15057.1"/>
    <property type="molecule type" value="Genomic_DNA"/>
</dbReference>
<reference evidence="3 4" key="2">
    <citation type="journal article" date="2012" name="Proc. Natl. Acad. Sci. U.S.A.">
        <title>Antigenic diversity is generated by distinct evolutionary mechanisms in African trypanosome species.</title>
        <authorList>
            <person name="Jackson A.P."/>
            <person name="Berry A."/>
            <person name="Aslett M."/>
            <person name="Allison H.C."/>
            <person name="Burton P."/>
            <person name="Vavrova-Anderson J."/>
            <person name="Brown R."/>
            <person name="Browne H."/>
            <person name="Corton N."/>
            <person name="Hauser H."/>
            <person name="Gamble J."/>
            <person name="Gilderthorp R."/>
            <person name="Marcello L."/>
            <person name="McQuillan J."/>
            <person name="Otto T.D."/>
            <person name="Quail M.A."/>
            <person name="Sanders M.J."/>
            <person name="van Tonder A."/>
            <person name="Ginger M.L."/>
            <person name="Field M.C."/>
            <person name="Barry J.D."/>
            <person name="Hertz-Fowler C."/>
            <person name="Berriman M."/>
        </authorList>
    </citation>
    <scope>NUCLEOTIDE SEQUENCE [LARGE SCALE GENOMIC DNA]</scope>
    <source>
        <strain evidence="3 4">IL3000</strain>
    </source>
</reference>
<dbReference type="AlphaFoldDB" id="F9WCR0"/>
<protein>
    <submittedName>
        <fullName evidence="3">Variant surface glycoprotein</fullName>
    </submittedName>
</protein>
<feature type="chain" id="PRO_5003390155" evidence="2">
    <location>
        <begin position="28"/>
        <end position="394"/>
    </location>
</feature>
<comment type="caution">
    <text evidence="3">The sequence shown here is derived from an EMBL/GenBank/DDBJ whole genome shotgun (WGS) entry which is preliminary data.</text>
</comment>
<gene>
    <name evidence="3" type="ORF">TCIL3000_0_56220</name>
</gene>
<feature type="compositionally biased region" description="Low complexity" evidence="1">
    <location>
        <begin position="358"/>
        <end position="369"/>
    </location>
</feature>
<feature type="compositionally biased region" description="Polar residues" evidence="1">
    <location>
        <begin position="340"/>
        <end position="357"/>
    </location>
</feature>
<proteinExistence type="predicted"/>
<name>F9WCR0_TRYCI</name>
<evidence type="ECO:0000256" key="2">
    <source>
        <dbReference type="SAM" id="SignalP"/>
    </source>
</evidence>
<evidence type="ECO:0000256" key="1">
    <source>
        <dbReference type="SAM" id="MobiDB-lite"/>
    </source>
</evidence>
<keyword evidence="4" id="KW-1185">Reference proteome</keyword>
<evidence type="ECO:0000313" key="3">
    <source>
        <dbReference type="EMBL" id="CCD15057.1"/>
    </source>
</evidence>
<accession>F9WCR0</accession>
<feature type="region of interest" description="Disordered" evidence="1">
    <location>
        <begin position="314"/>
        <end position="384"/>
    </location>
</feature>
<keyword evidence="2" id="KW-0732">Signal</keyword>
<reference evidence="4" key="1">
    <citation type="submission" date="2011-07" db="EMBL/GenBank/DDBJ databases">
        <title>Divergent evolution of antigenic variation in African trypanosomes.</title>
        <authorList>
            <person name="Jackson A.P."/>
            <person name="Berry A."/>
            <person name="Allison H.C."/>
            <person name="Burton P."/>
            <person name="Anderson J."/>
            <person name="Aslett M."/>
            <person name="Brown R."/>
            <person name="Corton N."/>
            <person name="Harris D."/>
            <person name="Hauser H."/>
            <person name="Gamble J."/>
            <person name="Gilderthorp R."/>
            <person name="McQuillan J."/>
            <person name="Quail M.A."/>
            <person name="Sanders M."/>
            <person name="Van Tonder A."/>
            <person name="Ginger M.L."/>
            <person name="Donelson J.E."/>
            <person name="Field M.C."/>
            <person name="Barry J.D."/>
            <person name="Berriman M."/>
            <person name="Hertz-Fowler C."/>
        </authorList>
    </citation>
    <scope>NUCLEOTIDE SEQUENCE [LARGE SCALE GENOMIC DNA]</scope>
    <source>
        <strain evidence="4">IL3000</strain>
    </source>
</reference>
<feature type="compositionally biased region" description="Low complexity" evidence="1">
    <location>
        <begin position="326"/>
        <end position="335"/>
    </location>
</feature>
<dbReference type="VEuPathDB" id="TriTrypDB:TcIL3000_0_56220"/>
<sequence length="394" mass="43915">MKEPWRMGRGVWAMVVAVTMFMRGVRGGVSDYQPGWSFNGAEHDALCDVFQASLDLWNASRKSNLKLGGGLENALGQAIFGSTSGGNIEGLKDTLPQEYKNPERRQYRCGSCNHHKETYPGKSIPHDLMCLCTPGKYGEPFYGYWFFQLVFEDTGFKLCGKERKDMVNNHHDGWYEDEKKREARGLEKPWKTVVMGCVNSWKKNGGAVNQTLEEKLKTLIEAMTNFGTELFKDGNRWDKLGGMKEHHTESDGRDEKSIHVRYRLCQKKKKPWWRKLQEVLGKPQIQLLVDPSAVTHAKEPGQDLEEGEEILEEPGERNMDSGGGTSSQAGSSTQGGSDGNATQTQGFNNGSNSTVGMTNTSASENSTSTRFGMLRSGTPITPPTSRFLSAVFFI</sequence>